<sequence length="326" mass="36179">MAAKRRPVTKSGRPRARKGVKLSPTELAAPDLRLADPPPELEALSREVEGDGGAVLAAYREPLGGHPLLFCALPVEKVERTPFQRDVSDAHVRKLTLAMDRTRRYLDPIIAVREGGRYWTPNGGHRLTALKELGARAVLALLVPERRVAYQILALNIEKAHNLREKALEVVRMVRDLAGREPERKEEELALELEEPALVTLGFAYEERGRLSGGAYQPILKRVDGFLPSRLPEAIEERRRRAAVVLAFDDAVTGAVERLKERGMSSPYLKAFVVARVNPLRFMKGEPPGFDALFESMTRKVEKLDPGKIRPEDVARSGGAPAEAEV</sequence>
<evidence type="ECO:0000256" key="1">
    <source>
        <dbReference type="SAM" id="MobiDB-lite"/>
    </source>
</evidence>
<gene>
    <name evidence="2" type="ORF">AMPC_32640</name>
</gene>
<dbReference type="EMBL" id="AP025592">
    <property type="protein sequence ID" value="BDG10151.1"/>
    <property type="molecule type" value="Genomic_DNA"/>
</dbReference>
<dbReference type="Proteomes" id="UP001162734">
    <property type="component" value="Chromosome"/>
</dbReference>
<name>A0ABN6NA97_9BACT</name>
<feature type="region of interest" description="Disordered" evidence="1">
    <location>
        <begin position="1"/>
        <end position="36"/>
    </location>
</feature>
<evidence type="ECO:0008006" key="4">
    <source>
        <dbReference type="Google" id="ProtNLM"/>
    </source>
</evidence>
<organism evidence="2 3">
    <name type="scientific">Anaeromyxobacter paludicola</name>
    <dbReference type="NCBI Taxonomy" id="2918171"/>
    <lineage>
        <taxon>Bacteria</taxon>
        <taxon>Pseudomonadati</taxon>
        <taxon>Myxococcota</taxon>
        <taxon>Myxococcia</taxon>
        <taxon>Myxococcales</taxon>
        <taxon>Cystobacterineae</taxon>
        <taxon>Anaeromyxobacteraceae</taxon>
        <taxon>Anaeromyxobacter</taxon>
    </lineage>
</organism>
<proteinExistence type="predicted"/>
<dbReference type="SUPFAM" id="SSF110849">
    <property type="entry name" value="ParB/Sulfiredoxin"/>
    <property type="match status" value="1"/>
</dbReference>
<dbReference type="RefSeq" id="WP_248342545.1">
    <property type="nucleotide sequence ID" value="NZ_AP025592.1"/>
</dbReference>
<accession>A0ABN6NA97</accession>
<protein>
    <recommendedName>
        <fullName evidence="4">Chromosome partitioning protein ParB</fullName>
    </recommendedName>
</protein>
<reference evidence="3" key="1">
    <citation type="journal article" date="2022" name="Int. J. Syst. Evol. Microbiol.">
        <title>Anaeromyxobacter oryzae sp. nov., Anaeromyxobacter diazotrophicus sp. nov. and Anaeromyxobacter paludicola sp. nov., isolated from paddy soils.</title>
        <authorList>
            <person name="Itoh H."/>
            <person name="Xu Z."/>
            <person name="Mise K."/>
            <person name="Masuda Y."/>
            <person name="Ushijima N."/>
            <person name="Hayakawa C."/>
            <person name="Shiratori Y."/>
            <person name="Senoo K."/>
        </authorList>
    </citation>
    <scope>NUCLEOTIDE SEQUENCE [LARGE SCALE GENOMIC DNA]</scope>
    <source>
        <strain evidence="3">Red630</strain>
    </source>
</reference>
<keyword evidence="3" id="KW-1185">Reference proteome</keyword>
<feature type="compositionally biased region" description="Basic and acidic residues" evidence="1">
    <location>
        <begin position="304"/>
        <end position="315"/>
    </location>
</feature>
<evidence type="ECO:0000313" key="3">
    <source>
        <dbReference type="Proteomes" id="UP001162734"/>
    </source>
</evidence>
<evidence type="ECO:0000313" key="2">
    <source>
        <dbReference type="EMBL" id="BDG10151.1"/>
    </source>
</evidence>
<feature type="region of interest" description="Disordered" evidence="1">
    <location>
        <begin position="304"/>
        <end position="326"/>
    </location>
</feature>
<dbReference type="InterPro" id="IPR036086">
    <property type="entry name" value="ParB/Sulfiredoxin_sf"/>
</dbReference>
<feature type="compositionally biased region" description="Basic residues" evidence="1">
    <location>
        <begin position="1"/>
        <end position="20"/>
    </location>
</feature>